<gene>
    <name evidence="4" type="ORF">QEZ41_03680</name>
</gene>
<evidence type="ECO:0000313" key="4">
    <source>
        <dbReference type="EMBL" id="MDM7857381.1"/>
    </source>
</evidence>
<evidence type="ECO:0000313" key="5">
    <source>
        <dbReference type="Proteomes" id="UP001241056"/>
    </source>
</evidence>
<dbReference type="PANTHER" id="PTHR47199">
    <property type="entry name" value="PHOTOSYSTEM II STABILITY/ASSEMBLY FACTOR HCF136, CHLOROPLASTIC"/>
    <property type="match status" value="1"/>
</dbReference>
<dbReference type="InterPro" id="IPR028203">
    <property type="entry name" value="PSII_CF48-like_dom"/>
</dbReference>
<evidence type="ECO:0000259" key="3">
    <source>
        <dbReference type="Pfam" id="PF14870"/>
    </source>
</evidence>
<dbReference type="Gene3D" id="2.130.10.10">
    <property type="entry name" value="YVTN repeat-like/Quinoprotein amine dehydrogenase"/>
    <property type="match status" value="2"/>
</dbReference>
<sequence>MFLPVQQPLKLLKQSTLALALSLSASWLTHGYAHEPQPPHAAQTLRATQSLMLDIAHAGQRIIAVGDRGYILYSDDEGKTWQQAKVPTQQLLTAVYFVDAKHGWAVGHDALILHSNDGGLNWTQQYQDLALEAPLLDIWFADEYKGFAVGAYGTLLHTQDGGQHWDSIGDALENENGYHLNAITAVKGAGVFIVGEMGVMYRSLDMGENWETVTSPYQGSLFGVQATAQENTLLVYGLRGHVFRSTDFGDSWQRINLRTANGVFEFGLADSSLLVDGSVLIVGHGGSVLRSTDAGQSFSIVNRADRLSLAGVTATQNGNLILIGQHGIHLASPSGVALEK</sequence>
<reference evidence="4 5" key="1">
    <citation type="submission" date="2023-06" db="EMBL/GenBank/DDBJ databases">
        <title>Thiopseudomonas sp. CY1220 draft genome sequence.</title>
        <authorList>
            <person name="Zhao G."/>
            <person name="An M."/>
        </authorList>
    </citation>
    <scope>NUCLEOTIDE SEQUENCE [LARGE SCALE GENOMIC DNA]</scope>
    <source>
        <strain evidence="4 5">CY1220</strain>
    </source>
</reference>
<dbReference type="Proteomes" id="UP001241056">
    <property type="component" value="Unassembled WGS sequence"/>
</dbReference>
<protein>
    <submittedName>
        <fullName evidence="4">YCF48-related protein</fullName>
    </submittedName>
</protein>
<keyword evidence="2" id="KW-0604">Photosystem II</keyword>
<dbReference type="SUPFAM" id="SSF110296">
    <property type="entry name" value="Oligoxyloglucan reducing end-specific cellobiohydrolase"/>
    <property type="match status" value="1"/>
</dbReference>
<feature type="domain" description="Photosynthesis system II assembly factor Ycf48/Hcf136-like" evidence="3">
    <location>
        <begin position="80"/>
        <end position="126"/>
    </location>
</feature>
<evidence type="ECO:0000256" key="1">
    <source>
        <dbReference type="ARBA" id="ARBA00022531"/>
    </source>
</evidence>
<organism evidence="4 5">
    <name type="scientific">Thiopseudomonas acetoxidans</name>
    <dbReference type="NCBI Taxonomy" id="3041622"/>
    <lineage>
        <taxon>Bacteria</taxon>
        <taxon>Pseudomonadati</taxon>
        <taxon>Pseudomonadota</taxon>
        <taxon>Gammaproteobacteria</taxon>
        <taxon>Pseudomonadales</taxon>
        <taxon>Pseudomonadaceae</taxon>
        <taxon>Thiopseudomonas</taxon>
    </lineage>
</organism>
<feature type="domain" description="Photosynthesis system II assembly factor Ycf48/Hcf136-like" evidence="3">
    <location>
        <begin position="127"/>
        <end position="254"/>
    </location>
</feature>
<dbReference type="RefSeq" id="WP_289410037.1">
    <property type="nucleotide sequence ID" value="NZ_JAUCDY010000003.1"/>
</dbReference>
<evidence type="ECO:0000256" key="2">
    <source>
        <dbReference type="ARBA" id="ARBA00023276"/>
    </source>
</evidence>
<keyword evidence="5" id="KW-1185">Reference proteome</keyword>
<proteinExistence type="predicted"/>
<accession>A0ABT7SMG1</accession>
<dbReference type="PANTHER" id="PTHR47199:SF2">
    <property type="entry name" value="PHOTOSYSTEM II STABILITY_ASSEMBLY FACTOR HCF136, CHLOROPLASTIC"/>
    <property type="match status" value="1"/>
</dbReference>
<dbReference type="EMBL" id="JAUCDY010000003">
    <property type="protein sequence ID" value="MDM7857381.1"/>
    <property type="molecule type" value="Genomic_DNA"/>
</dbReference>
<name>A0ABT7SMG1_9GAMM</name>
<dbReference type="InterPro" id="IPR015943">
    <property type="entry name" value="WD40/YVTN_repeat-like_dom_sf"/>
</dbReference>
<keyword evidence="1" id="KW-0602">Photosynthesis</keyword>
<dbReference type="Pfam" id="PF14870">
    <property type="entry name" value="PSII_BNR"/>
    <property type="match status" value="2"/>
</dbReference>
<comment type="caution">
    <text evidence="4">The sequence shown here is derived from an EMBL/GenBank/DDBJ whole genome shotgun (WGS) entry which is preliminary data.</text>
</comment>
<dbReference type="CDD" id="cd15482">
    <property type="entry name" value="Sialidase_non-viral"/>
    <property type="match status" value="1"/>
</dbReference>